<dbReference type="GO" id="GO:0006281">
    <property type="term" value="P:DNA repair"/>
    <property type="evidence" value="ECO:0007669"/>
    <property type="project" value="UniProtKB-KW"/>
</dbReference>
<dbReference type="SUPFAM" id="SSF50249">
    <property type="entry name" value="Nucleic acid-binding proteins"/>
    <property type="match status" value="1"/>
</dbReference>
<dbReference type="EMBL" id="CAEZXK010000006">
    <property type="protein sequence ID" value="CAB4682160.1"/>
    <property type="molecule type" value="Genomic_DNA"/>
</dbReference>
<evidence type="ECO:0000256" key="3">
    <source>
        <dbReference type="ARBA" id="ARBA00022801"/>
    </source>
</evidence>
<dbReference type="GO" id="GO:0003677">
    <property type="term" value="F:DNA binding"/>
    <property type="evidence" value="ECO:0007669"/>
    <property type="project" value="UniProtKB-KW"/>
</dbReference>
<evidence type="ECO:0000256" key="2">
    <source>
        <dbReference type="ARBA" id="ARBA00022763"/>
    </source>
</evidence>
<dbReference type="InterPro" id="IPR012340">
    <property type="entry name" value="NA-bd_OB-fold"/>
</dbReference>
<dbReference type="Pfam" id="PF19833">
    <property type="entry name" value="RecG_dom3_C"/>
    <property type="match status" value="1"/>
</dbReference>
<dbReference type="GO" id="GO:0016787">
    <property type="term" value="F:hydrolase activity"/>
    <property type="evidence" value="ECO:0007669"/>
    <property type="project" value="UniProtKB-KW"/>
</dbReference>
<dbReference type="AlphaFoldDB" id="A0A6J6N673"/>
<dbReference type="GO" id="GO:0003678">
    <property type="term" value="F:DNA helicase activity"/>
    <property type="evidence" value="ECO:0007669"/>
    <property type="project" value="TreeGrafter"/>
</dbReference>
<name>A0A6J6N673_9ZZZZ</name>
<dbReference type="SUPFAM" id="SSF52540">
    <property type="entry name" value="P-loop containing nucleoside triphosphate hydrolases"/>
    <property type="match status" value="2"/>
</dbReference>
<dbReference type="InterPro" id="IPR014001">
    <property type="entry name" value="Helicase_ATP-bd"/>
</dbReference>
<dbReference type="SMART" id="SM00487">
    <property type="entry name" value="DEXDc"/>
    <property type="match status" value="1"/>
</dbReference>
<dbReference type="InterPro" id="IPR027417">
    <property type="entry name" value="P-loop_NTPase"/>
</dbReference>
<dbReference type="InterPro" id="IPR033454">
    <property type="entry name" value="RecG_wedge"/>
</dbReference>
<proteinExistence type="predicted"/>
<evidence type="ECO:0000259" key="10">
    <source>
        <dbReference type="PROSITE" id="PS51194"/>
    </source>
</evidence>
<gene>
    <name evidence="11" type="ORF">UFOPK2370_00383</name>
</gene>
<evidence type="ECO:0000256" key="5">
    <source>
        <dbReference type="ARBA" id="ARBA00022840"/>
    </source>
</evidence>
<dbReference type="InterPro" id="IPR001650">
    <property type="entry name" value="Helicase_C-like"/>
</dbReference>
<dbReference type="InterPro" id="IPR011545">
    <property type="entry name" value="DEAD/DEAH_box_helicase_dom"/>
</dbReference>
<dbReference type="Gene3D" id="2.40.50.140">
    <property type="entry name" value="Nucleic acid-binding proteins"/>
    <property type="match status" value="1"/>
</dbReference>
<keyword evidence="6" id="KW-0238">DNA-binding</keyword>
<dbReference type="Pfam" id="PF00270">
    <property type="entry name" value="DEAD"/>
    <property type="match status" value="1"/>
</dbReference>
<dbReference type="InterPro" id="IPR047112">
    <property type="entry name" value="RecG/Mfd"/>
</dbReference>
<dbReference type="Pfam" id="PF00271">
    <property type="entry name" value="Helicase_C"/>
    <property type="match status" value="1"/>
</dbReference>
<evidence type="ECO:0000256" key="7">
    <source>
        <dbReference type="ARBA" id="ARBA00023204"/>
    </source>
</evidence>
<protein>
    <recommendedName>
        <fullName evidence="8">Probable DNA 3'-5' helicase RecG</fullName>
    </recommendedName>
</protein>
<dbReference type="PROSITE" id="PS51194">
    <property type="entry name" value="HELICASE_CTER"/>
    <property type="match status" value="1"/>
</dbReference>
<dbReference type="CDD" id="cd04488">
    <property type="entry name" value="RecG_wedge_OBF"/>
    <property type="match status" value="1"/>
</dbReference>
<organism evidence="11">
    <name type="scientific">freshwater metagenome</name>
    <dbReference type="NCBI Taxonomy" id="449393"/>
    <lineage>
        <taxon>unclassified sequences</taxon>
        <taxon>metagenomes</taxon>
        <taxon>ecological metagenomes</taxon>
    </lineage>
</organism>
<evidence type="ECO:0000256" key="8">
    <source>
        <dbReference type="ARBA" id="ARBA00049819"/>
    </source>
</evidence>
<accession>A0A6J6N673</accession>
<dbReference type="PANTHER" id="PTHR47964:SF1">
    <property type="entry name" value="ATP-DEPENDENT DNA HELICASE HOMOLOG RECG, CHLOROPLASTIC"/>
    <property type="match status" value="1"/>
</dbReference>
<evidence type="ECO:0000256" key="1">
    <source>
        <dbReference type="ARBA" id="ARBA00022741"/>
    </source>
</evidence>
<evidence type="ECO:0000256" key="4">
    <source>
        <dbReference type="ARBA" id="ARBA00022806"/>
    </source>
</evidence>
<reference evidence="11" key="1">
    <citation type="submission" date="2020-05" db="EMBL/GenBank/DDBJ databases">
        <authorList>
            <person name="Chiriac C."/>
            <person name="Salcher M."/>
            <person name="Ghai R."/>
            <person name="Kavagutti S V."/>
        </authorList>
    </citation>
    <scope>NUCLEOTIDE SEQUENCE</scope>
</reference>
<keyword evidence="3" id="KW-0378">Hydrolase</keyword>
<dbReference type="Gene3D" id="3.40.50.300">
    <property type="entry name" value="P-loop containing nucleotide triphosphate hydrolases"/>
    <property type="match status" value="2"/>
</dbReference>
<dbReference type="PROSITE" id="PS51192">
    <property type="entry name" value="HELICASE_ATP_BIND_1"/>
    <property type="match status" value="1"/>
</dbReference>
<evidence type="ECO:0000313" key="11">
    <source>
        <dbReference type="EMBL" id="CAB4682160.1"/>
    </source>
</evidence>
<dbReference type="GO" id="GO:0005524">
    <property type="term" value="F:ATP binding"/>
    <property type="evidence" value="ECO:0007669"/>
    <property type="project" value="UniProtKB-KW"/>
</dbReference>
<keyword evidence="1" id="KW-0547">Nucleotide-binding</keyword>
<keyword evidence="4" id="KW-0347">Helicase</keyword>
<keyword evidence="7" id="KW-0234">DNA repair</keyword>
<evidence type="ECO:0000259" key="9">
    <source>
        <dbReference type="PROSITE" id="PS51192"/>
    </source>
</evidence>
<dbReference type="Pfam" id="PF17191">
    <property type="entry name" value="RecG_wedge"/>
    <property type="match status" value="1"/>
</dbReference>
<feature type="domain" description="Helicase ATP-binding" evidence="9">
    <location>
        <begin position="277"/>
        <end position="442"/>
    </location>
</feature>
<sequence>MLLPNDSLTALLGDRTAKAFAKHLGLRTVSDLLQHVPRRYSSRGELTPIAEIPIGEAVTVVADVVDVRERYMRGKSGNILEVRITDGEGFLSATFFNQVWRAKELKPGSRGLFAGKISSYQGKLQLSHPDYELFAEDIDEADAKRWAELPIPIYPASSKVTTWMIGRAIGVLLDVLPPIAEELPAEVVESNGLLSLDEAIRFIHRPDNDHQWQTARDTLRFHEAFLLQSTLLKRRSENATITTTPRVAGELLAGFDAKLPFKLTAGQVSIGNELLEDLGQDHPMHRMLQGEVGSGKTLVAVRAMLAVAQSGGQSAMLAPTEVLAAQHMRSIRNTLGDELADQLGLTLLTGQLGTALHKRALLQIVSGKAQIVVGTHALISSKVEFFDLGLVVIDEQHRFGVEQREALRLKGKKPPHVLTMTATPIPRTLAVSVFGDLDISTLTELPAGRQPISTYVVQQSQAALVARTWARIAEEFANGRQAFVVCSRIDESETVSEEEVALETENDELEITEKRPPLATVVGMTAALREVEALKGLRIEMLHGRMTSEEKDDVMNRFAGREIDVLISTTVIEVGVDVPNATVMAVIDADRFGISQLHQLRGRVGRGGNAGLCLLLTAAEPGSVALERVNAVASTLDGFKLSEIDLELRREGDVLGANQSGGRSSLKLLRVIRDAELIQEARKQAEQILLADPTLEKNPQLAAALAQLEESAQDNLSKN</sequence>
<keyword evidence="2" id="KW-0227">DNA damage</keyword>
<dbReference type="PANTHER" id="PTHR47964">
    <property type="entry name" value="ATP-DEPENDENT DNA HELICASE HOMOLOG RECG, CHLOROPLASTIC"/>
    <property type="match status" value="1"/>
</dbReference>
<dbReference type="InterPro" id="IPR045562">
    <property type="entry name" value="RecG_dom3_C"/>
</dbReference>
<evidence type="ECO:0000256" key="6">
    <source>
        <dbReference type="ARBA" id="ARBA00023125"/>
    </source>
</evidence>
<keyword evidence="5" id="KW-0067">ATP-binding</keyword>
<feature type="domain" description="Helicase C-terminal" evidence="10">
    <location>
        <begin position="504"/>
        <end position="647"/>
    </location>
</feature>
<dbReference type="SMART" id="SM00490">
    <property type="entry name" value="HELICc"/>
    <property type="match status" value="1"/>
</dbReference>